<name>A0ACC1M3T6_9FUNG</name>
<feature type="non-terminal residue" evidence="1">
    <location>
        <position position="252"/>
    </location>
</feature>
<comment type="caution">
    <text evidence="1">The sequence shown here is derived from an EMBL/GenBank/DDBJ whole genome shotgun (WGS) entry which is preliminary data.</text>
</comment>
<evidence type="ECO:0000313" key="2">
    <source>
        <dbReference type="Proteomes" id="UP001139981"/>
    </source>
</evidence>
<reference evidence="1" key="1">
    <citation type="submission" date="2022-07" db="EMBL/GenBank/DDBJ databases">
        <title>Phylogenomic reconstructions and comparative analyses of Kickxellomycotina fungi.</title>
        <authorList>
            <person name="Reynolds N.K."/>
            <person name="Stajich J.E."/>
            <person name="Barry K."/>
            <person name="Grigoriev I.V."/>
            <person name="Crous P."/>
            <person name="Smith M.E."/>
        </authorList>
    </citation>
    <scope>NUCLEOTIDE SEQUENCE</scope>
    <source>
        <strain evidence="1">CBS 190363</strain>
    </source>
</reference>
<dbReference type="EMBL" id="JANBVB010000370">
    <property type="protein sequence ID" value="KAJ2894765.1"/>
    <property type="molecule type" value="Genomic_DNA"/>
</dbReference>
<keyword evidence="2" id="KW-1185">Reference proteome</keyword>
<protein>
    <submittedName>
        <fullName evidence="1">Uncharacterized protein</fullName>
    </submittedName>
</protein>
<proteinExistence type="predicted"/>
<dbReference type="Proteomes" id="UP001139981">
    <property type="component" value="Unassembled WGS sequence"/>
</dbReference>
<gene>
    <name evidence="1" type="ORF">IWW38_002477</name>
</gene>
<sequence length="252" mass="26667">MGQVPDGYLDDSDLEDEPIGNPESGAYHGSPTNSNAAVQAATAGRFTDHREKPIVSHLVSDPSKYYLSNDDSDEGDSLTGALRHTSDNRDSVETGRFTLRIFHVGANNTTEGAVTVFLDEMFSEVLHRAITVFSLQSGIANLALHAQIQQGEVLSLTNDTQVASLFEHLRSVDTAHQLSDSGYVAPELCAIVLADRSTPRSHLSVAGTEAEDDPYVAIGAGSRSVLRTSIAASVSEGISGLAPSVRSANKSA</sequence>
<organism evidence="1 2">
    <name type="scientific">Coemansia aciculifera</name>
    <dbReference type="NCBI Taxonomy" id="417176"/>
    <lineage>
        <taxon>Eukaryota</taxon>
        <taxon>Fungi</taxon>
        <taxon>Fungi incertae sedis</taxon>
        <taxon>Zoopagomycota</taxon>
        <taxon>Kickxellomycotina</taxon>
        <taxon>Kickxellomycetes</taxon>
        <taxon>Kickxellales</taxon>
        <taxon>Kickxellaceae</taxon>
        <taxon>Coemansia</taxon>
    </lineage>
</organism>
<evidence type="ECO:0000313" key="1">
    <source>
        <dbReference type="EMBL" id="KAJ2894765.1"/>
    </source>
</evidence>
<accession>A0ACC1M3T6</accession>